<dbReference type="AlphaFoldDB" id="A0A4R2QFP0"/>
<evidence type="ECO:0000313" key="5">
    <source>
        <dbReference type="Proteomes" id="UP000294911"/>
    </source>
</evidence>
<comment type="caution">
    <text evidence="4">The sequence shown here is derived from an EMBL/GenBank/DDBJ whole genome shotgun (WGS) entry which is preliminary data.</text>
</comment>
<accession>A0A4R2QFP0</accession>
<dbReference type="Pfam" id="PF00440">
    <property type="entry name" value="TetR_N"/>
    <property type="match status" value="1"/>
</dbReference>
<dbReference type="InterPro" id="IPR023772">
    <property type="entry name" value="DNA-bd_HTH_TetR-type_CS"/>
</dbReference>
<dbReference type="PRINTS" id="PR00455">
    <property type="entry name" value="HTHTETR"/>
</dbReference>
<organism evidence="4 5">
    <name type="scientific">Tamaricihabitans halophyticus</name>
    <dbReference type="NCBI Taxonomy" id="1262583"/>
    <lineage>
        <taxon>Bacteria</taxon>
        <taxon>Bacillati</taxon>
        <taxon>Actinomycetota</taxon>
        <taxon>Actinomycetes</taxon>
        <taxon>Pseudonocardiales</taxon>
        <taxon>Pseudonocardiaceae</taxon>
        <taxon>Tamaricihabitans</taxon>
    </lineage>
</organism>
<evidence type="ECO:0000256" key="1">
    <source>
        <dbReference type="ARBA" id="ARBA00023125"/>
    </source>
</evidence>
<dbReference type="Gene3D" id="1.10.10.60">
    <property type="entry name" value="Homeodomain-like"/>
    <property type="match status" value="1"/>
</dbReference>
<dbReference type="InterPro" id="IPR036271">
    <property type="entry name" value="Tet_transcr_reg_TetR-rel_C_sf"/>
</dbReference>
<keyword evidence="1 2" id="KW-0238">DNA-binding</keyword>
<dbReference type="InterPro" id="IPR041678">
    <property type="entry name" value="TetR_C_16"/>
</dbReference>
<sequence>MAQAGRRPGNSNTREAVLAAARNQFSAKGYQGATIRGIAAEAGVNAAMVHHFFGSKEAVFGAALRVPVDPQRVVGTILDGPREQIGERLARMFLGFWQDTETRAPFLALLRSVTSDDRTAALFKEFVGEAVFSRVSEALGVPRLRLNLAMTQMVGLAIGRFVIGVEPLREADTEEVVELVAPVIQYYLTGTGVDPTIHQAQN</sequence>
<dbReference type="InterPro" id="IPR050109">
    <property type="entry name" value="HTH-type_TetR-like_transc_reg"/>
</dbReference>
<dbReference type="GO" id="GO:0003700">
    <property type="term" value="F:DNA-binding transcription factor activity"/>
    <property type="evidence" value="ECO:0007669"/>
    <property type="project" value="TreeGrafter"/>
</dbReference>
<dbReference type="PROSITE" id="PS50977">
    <property type="entry name" value="HTH_TETR_2"/>
    <property type="match status" value="1"/>
</dbReference>
<protein>
    <submittedName>
        <fullName evidence="4">TetR family transcriptional regulator</fullName>
    </submittedName>
</protein>
<dbReference type="RefSeq" id="WP_132879078.1">
    <property type="nucleotide sequence ID" value="NZ_SLXQ01000011.1"/>
</dbReference>
<evidence type="ECO:0000259" key="3">
    <source>
        <dbReference type="PROSITE" id="PS50977"/>
    </source>
</evidence>
<dbReference type="OrthoDB" id="3210235at2"/>
<name>A0A4R2QFP0_9PSEU</name>
<gene>
    <name evidence="4" type="ORF">EV191_111165</name>
</gene>
<feature type="DNA-binding region" description="H-T-H motif" evidence="2">
    <location>
        <begin position="34"/>
        <end position="53"/>
    </location>
</feature>
<reference evidence="4 5" key="1">
    <citation type="submission" date="2019-03" db="EMBL/GenBank/DDBJ databases">
        <title>Genomic Encyclopedia of Type Strains, Phase IV (KMG-IV): sequencing the most valuable type-strain genomes for metagenomic binning, comparative biology and taxonomic classification.</title>
        <authorList>
            <person name="Goeker M."/>
        </authorList>
    </citation>
    <scope>NUCLEOTIDE SEQUENCE [LARGE SCALE GENOMIC DNA]</scope>
    <source>
        <strain evidence="4 5">DSM 45765</strain>
    </source>
</reference>
<dbReference type="PANTHER" id="PTHR30055">
    <property type="entry name" value="HTH-TYPE TRANSCRIPTIONAL REGULATOR RUTR"/>
    <property type="match status" value="1"/>
</dbReference>
<evidence type="ECO:0000256" key="2">
    <source>
        <dbReference type="PROSITE-ProRule" id="PRU00335"/>
    </source>
</evidence>
<keyword evidence="5" id="KW-1185">Reference proteome</keyword>
<dbReference type="Proteomes" id="UP000294911">
    <property type="component" value="Unassembled WGS sequence"/>
</dbReference>
<dbReference type="PANTHER" id="PTHR30055:SF235">
    <property type="entry name" value="TRANSCRIPTIONAL REGULATORY PROTEIN"/>
    <property type="match status" value="1"/>
</dbReference>
<dbReference type="SUPFAM" id="SSF46689">
    <property type="entry name" value="Homeodomain-like"/>
    <property type="match status" value="1"/>
</dbReference>
<dbReference type="PROSITE" id="PS01081">
    <property type="entry name" value="HTH_TETR_1"/>
    <property type="match status" value="1"/>
</dbReference>
<dbReference type="InterPro" id="IPR001647">
    <property type="entry name" value="HTH_TetR"/>
</dbReference>
<dbReference type="SUPFAM" id="SSF48498">
    <property type="entry name" value="Tetracyclin repressor-like, C-terminal domain"/>
    <property type="match status" value="1"/>
</dbReference>
<dbReference type="Pfam" id="PF17920">
    <property type="entry name" value="TetR_C_16"/>
    <property type="match status" value="1"/>
</dbReference>
<dbReference type="Gene3D" id="1.10.357.10">
    <property type="entry name" value="Tetracycline Repressor, domain 2"/>
    <property type="match status" value="1"/>
</dbReference>
<proteinExistence type="predicted"/>
<dbReference type="EMBL" id="SLXQ01000011">
    <property type="protein sequence ID" value="TCP47960.1"/>
    <property type="molecule type" value="Genomic_DNA"/>
</dbReference>
<evidence type="ECO:0000313" key="4">
    <source>
        <dbReference type="EMBL" id="TCP47960.1"/>
    </source>
</evidence>
<dbReference type="GO" id="GO:0000976">
    <property type="term" value="F:transcription cis-regulatory region binding"/>
    <property type="evidence" value="ECO:0007669"/>
    <property type="project" value="TreeGrafter"/>
</dbReference>
<feature type="domain" description="HTH tetR-type" evidence="3">
    <location>
        <begin position="11"/>
        <end position="71"/>
    </location>
</feature>
<dbReference type="InterPro" id="IPR009057">
    <property type="entry name" value="Homeodomain-like_sf"/>
</dbReference>